<organism evidence="10 11">
    <name type="scientific">Porites lobata</name>
    <dbReference type="NCBI Taxonomy" id="104759"/>
    <lineage>
        <taxon>Eukaryota</taxon>
        <taxon>Metazoa</taxon>
        <taxon>Cnidaria</taxon>
        <taxon>Anthozoa</taxon>
        <taxon>Hexacorallia</taxon>
        <taxon>Scleractinia</taxon>
        <taxon>Fungiina</taxon>
        <taxon>Poritidae</taxon>
        <taxon>Porites</taxon>
    </lineage>
</organism>
<dbReference type="PANTHER" id="PTHR45695:SF9">
    <property type="entry name" value="LEUCOKININ RECEPTOR"/>
    <property type="match status" value="1"/>
</dbReference>
<keyword evidence="7" id="KW-0807">Transducer</keyword>
<keyword evidence="6" id="KW-0675">Receptor</keyword>
<dbReference type="PRINTS" id="PR00237">
    <property type="entry name" value="GPCRRHODOPSN"/>
</dbReference>
<proteinExistence type="predicted"/>
<dbReference type="Pfam" id="PF00001">
    <property type="entry name" value="7tm_1"/>
    <property type="match status" value="1"/>
</dbReference>
<dbReference type="InterPro" id="IPR017452">
    <property type="entry name" value="GPCR_Rhodpsn_7TM"/>
</dbReference>
<evidence type="ECO:0000313" key="10">
    <source>
        <dbReference type="EMBL" id="CAH3118810.1"/>
    </source>
</evidence>
<keyword evidence="3 8" id="KW-1133">Transmembrane helix</keyword>
<feature type="transmembrane region" description="Helical" evidence="8">
    <location>
        <begin position="39"/>
        <end position="64"/>
    </location>
</feature>
<evidence type="ECO:0000256" key="2">
    <source>
        <dbReference type="ARBA" id="ARBA00022692"/>
    </source>
</evidence>
<feature type="transmembrane region" description="Helical" evidence="8">
    <location>
        <begin position="76"/>
        <end position="101"/>
    </location>
</feature>
<dbReference type="Proteomes" id="UP001159405">
    <property type="component" value="Unassembled WGS sequence"/>
</dbReference>
<feature type="transmembrane region" description="Helical" evidence="8">
    <location>
        <begin position="159"/>
        <end position="178"/>
    </location>
</feature>
<evidence type="ECO:0000256" key="8">
    <source>
        <dbReference type="SAM" id="Phobius"/>
    </source>
</evidence>
<feature type="transmembrane region" description="Helical" evidence="8">
    <location>
        <begin position="208"/>
        <end position="237"/>
    </location>
</feature>
<protein>
    <recommendedName>
        <fullName evidence="9">G-protein coupled receptors family 1 profile domain-containing protein</fullName>
    </recommendedName>
</protein>
<evidence type="ECO:0000256" key="7">
    <source>
        <dbReference type="ARBA" id="ARBA00023224"/>
    </source>
</evidence>
<feature type="transmembrane region" description="Helical" evidence="8">
    <location>
        <begin position="258"/>
        <end position="279"/>
    </location>
</feature>
<dbReference type="InterPro" id="IPR000276">
    <property type="entry name" value="GPCR_Rhodpsn"/>
</dbReference>
<keyword evidence="2 8" id="KW-0812">Transmembrane</keyword>
<dbReference type="CDD" id="cd00637">
    <property type="entry name" value="7tm_classA_rhodopsin-like"/>
    <property type="match status" value="1"/>
</dbReference>
<dbReference type="SUPFAM" id="SSF81321">
    <property type="entry name" value="Family A G protein-coupled receptor-like"/>
    <property type="match status" value="1"/>
</dbReference>
<dbReference type="PROSITE" id="PS50262">
    <property type="entry name" value="G_PROTEIN_RECEP_F1_2"/>
    <property type="match status" value="1"/>
</dbReference>
<name>A0ABN8NSI6_9CNID</name>
<dbReference type="EMBL" id="CALNXK010000032">
    <property type="protein sequence ID" value="CAH3118810.1"/>
    <property type="molecule type" value="Genomic_DNA"/>
</dbReference>
<keyword evidence="5 8" id="KW-0472">Membrane</keyword>
<evidence type="ECO:0000256" key="1">
    <source>
        <dbReference type="ARBA" id="ARBA00004141"/>
    </source>
</evidence>
<keyword evidence="4" id="KW-0297">G-protein coupled receptor</keyword>
<accession>A0ABN8NSI6</accession>
<comment type="caution">
    <text evidence="10">The sequence shown here is derived from an EMBL/GenBank/DDBJ whole genome shotgun (WGS) entry which is preliminary data.</text>
</comment>
<feature type="transmembrane region" description="Helical" evidence="8">
    <location>
        <begin position="121"/>
        <end position="147"/>
    </location>
</feature>
<dbReference type="Gene3D" id="1.20.1070.10">
    <property type="entry name" value="Rhodopsin 7-helix transmembrane proteins"/>
    <property type="match status" value="1"/>
</dbReference>
<gene>
    <name evidence="10" type="ORF">PLOB_00026595</name>
</gene>
<feature type="transmembrane region" description="Helical" evidence="8">
    <location>
        <begin position="299"/>
        <end position="317"/>
    </location>
</feature>
<comment type="subcellular location">
    <subcellularLocation>
        <location evidence="1">Membrane</location>
        <topology evidence="1">Multi-pass membrane protein</topology>
    </subcellularLocation>
</comment>
<dbReference type="PANTHER" id="PTHR45695">
    <property type="entry name" value="LEUCOKININ RECEPTOR-RELATED"/>
    <property type="match status" value="1"/>
</dbReference>
<feature type="non-terminal residue" evidence="10">
    <location>
        <position position="369"/>
    </location>
</feature>
<sequence length="369" mass="41701">MLENFTLTDRLPNNNISQEINATLVFPCFLFTDSTALKILMVIGYSVLMTSSLTGNFILACVFFTNKTMKNNVNCYIMNMVLADLLLTIVYMPRMIGRILIGLEWLVEGTTGLILCKLVSLSQEISICVSILTVVIVAFERLFAVAFPLREIISKKLSLGLLCGTWIVSLAARSPMLYSVKTVSFQSGKLGCFWIHSLSFSTKEARKFYHSFLIVTFFGLPLLCIMTLYTAILIILRRRQTLVGNVTRNGVLATNKKVTQMIIAVITAFILCWLLYFIVIPMQEFWNVPMTCEIHFLRIFLGHVNSACNPVICLLFSQNYRQGIKSIRFCRLGQRLPRRKIRKGSPRGRSVSHVALLSLQTLALGPRLE</sequence>
<keyword evidence="11" id="KW-1185">Reference proteome</keyword>
<evidence type="ECO:0000256" key="6">
    <source>
        <dbReference type="ARBA" id="ARBA00023170"/>
    </source>
</evidence>
<reference evidence="10 11" key="1">
    <citation type="submission" date="2022-05" db="EMBL/GenBank/DDBJ databases">
        <authorList>
            <consortium name="Genoscope - CEA"/>
            <person name="William W."/>
        </authorList>
    </citation>
    <scope>NUCLEOTIDE SEQUENCE [LARGE SCALE GENOMIC DNA]</scope>
</reference>
<feature type="domain" description="G-protein coupled receptors family 1 profile" evidence="9">
    <location>
        <begin position="55"/>
        <end position="313"/>
    </location>
</feature>
<evidence type="ECO:0000256" key="4">
    <source>
        <dbReference type="ARBA" id="ARBA00023040"/>
    </source>
</evidence>
<evidence type="ECO:0000259" key="9">
    <source>
        <dbReference type="PROSITE" id="PS50262"/>
    </source>
</evidence>
<evidence type="ECO:0000256" key="5">
    <source>
        <dbReference type="ARBA" id="ARBA00023136"/>
    </source>
</evidence>
<evidence type="ECO:0000313" key="11">
    <source>
        <dbReference type="Proteomes" id="UP001159405"/>
    </source>
</evidence>
<evidence type="ECO:0000256" key="3">
    <source>
        <dbReference type="ARBA" id="ARBA00022989"/>
    </source>
</evidence>